<dbReference type="AlphaFoldDB" id="M7P2Q4"/>
<dbReference type="OrthoDB" id="940928at2"/>
<dbReference type="InterPro" id="IPR045743">
    <property type="entry name" value="DUF6089"/>
</dbReference>
<evidence type="ECO:0000313" key="4">
    <source>
        <dbReference type="Proteomes" id="UP000011910"/>
    </source>
</evidence>
<gene>
    <name evidence="3" type="ORF">ADICEAN_00100</name>
</gene>
<dbReference type="InterPro" id="IPR011250">
    <property type="entry name" value="OMP/PagP_B-barrel"/>
</dbReference>
<feature type="domain" description="DUF6089" evidence="2">
    <location>
        <begin position="47"/>
        <end position="207"/>
    </location>
</feature>
<protein>
    <recommendedName>
        <fullName evidence="2">DUF6089 domain-containing protein</fullName>
    </recommendedName>
</protein>
<feature type="signal peptide" evidence="1">
    <location>
        <begin position="1"/>
        <end position="18"/>
    </location>
</feature>
<evidence type="ECO:0000256" key="1">
    <source>
        <dbReference type="SAM" id="SignalP"/>
    </source>
</evidence>
<organism evidence="3 4">
    <name type="scientific">Cesiribacter andamanensis AMV16</name>
    <dbReference type="NCBI Taxonomy" id="1279009"/>
    <lineage>
        <taxon>Bacteria</taxon>
        <taxon>Pseudomonadati</taxon>
        <taxon>Bacteroidota</taxon>
        <taxon>Cytophagia</taxon>
        <taxon>Cytophagales</taxon>
        <taxon>Cesiribacteraceae</taxon>
        <taxon>Cesiribacter</taxon>
    </lineage>
</organism>
<dbReference type="Pfam" id="PF19573">
    <property type="entry name" value="DUF6089"/>
    <property type="match status" value="1"/>
</dbReference>
<comment type="caution">
    <text evidence="3">The sequence shown here is derived from an EMBL/GenBank/DDBJ whole genome shotgun (WGS) entry which is preliminary data.</text>
</comment>
<reference evidence="3 4" key="1">
    <citation type="journal article" date="2013" name="Genome Announc.">
        <title>Draft Genome Sequence of Cesiribacter andamanensis Strain AMV16T, Isolated from a Soil Sample from a Mud Volcano in the Andaman Islands, India.</title>
        <authorList>
            <person name="Shivaji S."/>
            <person name="Ara S."/>
            <person name="Begum Z."/>
            <person name="Srinivas T.N."/>
            <person name="Singh A."/>
            <person name="Kumar Pinnaka A."/>
        </authorList>
    </citation>
    <scope>NUCLEOTIDE SEQUENCE [LARGE SCALE GENOMIC DNA]</scope>
    <source>
        <strain evidence="3 4">AMV16</strain>
    </source>
</reference>
<feature type="chain" id="PRO_5004082516" description="DUF6089 domain-containing protein" evidence="1">
    <location>
        <begin position="19"/>
        <end position="248"/>
    </location>
</feature>
<keyword evidence="1" id="KW-0732">Signal</keyword>
<proteinExistence type="predicted"/>
<name>M7P2Q4_9BACT</name>
<dbReference type="Proteomes" id="UP000011910">
    <property type="component" value="Unassembled WGS sequence"/>
</dbReference>
<keyword evidence="4" id="KW-1185">Reference proteome</keyword>
<dbReference type="EMBL" id="AODQ01000001">
    <property type="protein sequence ID" value="EMR04829.1"/>
    <property type="molecule type" value="Genomic_DNA"/>
</dbReference>
<evidence type="ECO:0000259" key="2">
    <source>
        <dbReference type="Pfam" id="PF19573"/>
    </source>
</evidence>
<dbReference type="SUPFAM" id="SSF56925">
    <property type="entry name" value="OMPA-like"/>
    <property type="match status" value="1"/>
</dbReference>
<dbReference type="Gene3D" id="2.40.160.20">
    <property type="match status" value="1"/>
</dbReference>
<dbReference type="RefSeq" id="WP_009193514.1">
    <property type="nucleotide sequence ID" value="NZ_AODQ01000001.1"/>
</dbReference>
<evidence type="ECO:0000313" key="3">
    <source>
        <dbReference type="EMBL" id="EMR04829.1"/>
    </source>
</evidence>
<accession>M7P2Q4</accession>
<sequence length="248" mass="28042">MRYSFLLLLFGVSFASLAQPAREVRYMTRYAHPQISNYSASFGVGLNAFNGTVSSIGNLDEQNHFLSPMLSLGLGYKASHYIDVLFRASYLRQKSETARGDLPIPGFRSNLLEGVFAIKHSLFPQRDYDEYLRRWNYYGLLGVGVAYFDPVHLSTETSLLADRDASQLALVVPVGLGVDFRLSNFFSMGAEVAYRFTSSDQLDGVDNTTYANSRGSDSYATLGFFVNYRIPRSRFHYREFLRLKDSSK</sequence>